<dbReference type="AlphaFoldDB" id="A0A7E4VPM6"/>
<evidence type="ECO:0000256" key="2">
    <source>
        <dbReference type="SAM" id="Phobius"/>
    </source>
</evidence>
<dbReference type="Proteomes" id="UP000492821">
    <property type="component" value="Unassembled WGS sequence"/>
</dbReference>
<feature type="transmembrane region" description="Helical" evidence="2">
    <location>
        <begin position="169"/>
        <end position="188"/>
    </location>
</feature>
<dbReference type="SUPFAM" id="SSF103473">
    <property type="entry name" value="MFS general substrate transporter"/>
    <property type="match status" value="1"/>
</dbReference>
<keyword evidence="2" id="KW-0812">Transmembrane</keyword>
<feature type="region of interest" description="Disordered" evidence="1">
    <location>
        <begin position="221"/>
        <end position="240"/>
    </location>
</feature>
<keyword evidence="3" id="KW-1185">Reference proteome</keyword>
<proteinExistence type="predicted"/>
<feature type="compositionally biased region" description="Basic and acidic residues" evidence="1">
    <location>
        <begin position="221"/>
        <end position="231"/>
    </location>
</feature>
<sequence>MYTTKFNATVDAFNVTMPPCDDVNTTVSDFNAIQNVTITLSDFDVITNTSDTVDATKNPSAFQLSNGHALLLCFMAGFFIGGGFLMRVDGWIQKKRFGRLFLGVCTLIFFIIGTPFLFWYLPNPLLKQATKAEFIEACIAIGIGGFVSSFTAAAIFLSLLESKYLATRYVAYGVTTVLATMLMHLQLKPPLEDVLYFATGVAFMAFLVEVGVRLYKKKEAQQNDRATHAEDNTPTTTAPAMELNTAPQVPTAPAQRPCCPHVCTSQVDIDDE</sequence>
<reference evidence="4" key="2">
    <citation type="submission" date="2020-10" db="UniProtKB">
        <authorList>
            <consortium name="WormBaseParasite"/>
        </authorList>
    </citation>
    <scope>IDENTIFICATION</scope>
</reference>
<dbReference type="InterPro" id="IPR036259">
    <property type="entry name" value="MFS_trans_sf"/>
</dbReference>
<keyword evidence="2" id="KW-1133">Transmembrane helix</keyword>
<keyword evidence="2" id="KW-0472">Membrane</keyword>
<feature type="transmembrane region" description="Helical" evidence="2">
    <location>
        <begin position="100"/>
        <end position="122"/>
    </location>
</feature>
<protein>
    <submittedName>
        <fullName evidence="4">DUF4203 domain-containing protein</fullName>
    </submittedName>
</protein>
<evidence type="ECO:0000313" key="3">
    <source>
        <dbReference type="Proteomes" id="UP000492821"/>
    </source>
</evidence>
<feature type="transmembrane region" description="Helical" evidence="2">
    <location>
        <begin position="194"/>
        <end position="215"/>
    </location>
</feature>
<evidence type="ECO:0000256" key="1">
    <source>
        <dbReference type="SAM" id="MobiDB-lite"/>
    </source>
</evidence>
<name>A0A7E4VPM6_PANRE</name>
<feature type="transmembrane region" description="Helical" evidence="2">
    <location>
        <begin position="134"/>
        <end position="157"/>
    </location>
</feature>
<dbReference type="WBParaSite" id="Pan_g23660.t1">
    <property type="protein sequence ID" value="Pan_g23660.t1"/>
    <property type="gene ID" value="Pan_g23660"/>
</dbReference>
<reference evidence="3" key="1">
    <citation type="journal article" date="2013" name="Genetics">
        <title>The draft genome and transcriptome of Panagrellus redivivus are shaped by the harsh demands of a free-living lifestyle.</title>
        <authorList>
            <person name="Srinivasan J."/>
            <person name="Dillman A.R."/>
            <person name="Macchietto M.G."/>
            <person name="Heikkinen L."/>
            <person name="Lakso M."/>
            <person name="Fracchia K.M."/>
            <person name="Antoshechkin I."/>
            <person name="Mortazavi A."/>
            <person name="Wong G."/>
            <person name="Sternberg P.W."/>
        </authorList>
    </citation>
    <scope>NUCLEOTIDE SEQUENCE [LARGE SCALE GENOMIC DNA]</scope>
    <source>
        <strain evidence="3">MT8872</strain>
    </source>
</reference>
<accession>A0A7E4VPM6</accession>
<feature type="transmembrane region" description="Helical" evidence="2">
    <location>
        <begin position="69"/>
        <end position="88"/>
    </location>
</feature>
<evidence type="ECO:0000313" key="4">
    <source>
        <dbReference type="WBParaSite" id="Pan_g23660.t1"/>
    </source>
</evidence>
<organism evidence="3 4">
    <name type="scientific">Panagrellus redivivus</name>
    <name type="common">Microworm</name>
    <dbReference type="NCBI Taxonomy" id="6233"/>
    <lineage>
        <taxon>Eukaryota</taxon>
        <taxon>Metazoa</taxon>
        <taxon>Ecdysozoa</taxon>
        <taxon>Nematoda</taxon>
        <taxon>Chromadorea</taxon>
        <taxon>Rhabditida</taxon>
        <taxon>Tylenchina</taxon>
        <taxon>Panagrolaimomorpha</taxon>
        <taxon>Panagrolaimoidea</taxon>
        <taxon>Panagrolaimidae</taxon>
        <taxon>Panagrellus</taxon>
    </lineage>
</organism>